<gene>
    <name evidence="7" type="ORF">POPTR_006G103100</name>
</gene>
<dbReference type="Proteomes" id="UP000006729">
    <property type="component" value="Chromosome 6"/>
</dbReference>
<organism evidence="7 8">
    <name type="scientific">Populus trichocarpa</name>
    <name type="common">Western balsam poplar</name>
    <name type="synonym">Populus balsamifera subsp. trichocarpa</name>
    <dbReference type="NCBI Taxonomy" id="3694"/>
    <lineage>
        <taxon>Eukaryota</taxon>
        <taxon>Viridiplantae</taxon>
        <taxon>Streptophyta</taxon>
        <taxon>Embryophyta</taxon>
        <taxon>Tracheophyta</taxon>
        <taxon>Spermatophyta</taxon>
        <taxon>Magnoliopsida</taxon>
        <taxon>eudicotyledons</taxon>
        <taxon>Gunneridae</taxon>
        <taxon>Pentapetalae</taxon>
        <taxon>rosids</taxon>
        <taxon>fabids</taxon>
        <taxon>Malpighiales</taxon>
        <taxon>Salicaceae</taxon>
        <taxon>Saliceae</taxon>
        <taxon>Populus</taxon>
    </lineage>
</organism>
<keyword evidence="4 6" id="KW-0732">Signal</keyword>
<sequence>MAFLQSPSFIDLISLLFMFISSSQSYHIHYSEKINASIYLETLCPASADFISLISIVNLRMVPWGNARIAEPNQTFICQHGPHEIYFNTIHACAIKSYGYSVL</sequence>
<dbReference type="PANTHER" id="PTHR13234">
    <property type="entry name" value="GAMMA-INTERFERON INDUCIBLE LYSOSOMAL THIOL REDUCTASE GILT"/>
    <property type="match status" value="1"/>
</dbReference>
<evidence type="ECO:0000256" key="3">
    <source>
        <dbReference type="ARBA" id="ARBA00022525"/>
    </source>
</evidence>
<dbReference type="GO" id="GO:0005576">
    <property type="term" value="C:extracellular region"/>
    <property type="evidence" value="ECO:0007669"/>
    <property type="project" value="UniProtKB-SubCell"/>
</dbReference>
<dbReference type="PANTHER" id="PTHR13234:SF8">
    <property type="entry name" value="GAMMA-INTERFERON-INDUCIBLE LYSOSOMAL THIOL REDUCTASE"/>
    <property type="match status" value="1"/>
</dbReference>
<evidence type="ECO:0000313" key="8">
    <source>
        <dbReference type="Proteomes" id="UP000006729"/>
    </source>
</evidence>
<dbReference type="EMBL" id="CM009295">
    <property type="protein sequence ID" value="PNT30850.1"/>
    <property type="molecule type" value="Genomic_DNA"/>
</dbReference>
<evidence type="ECO:0000256" key="5">
    <source>
        <dbReference type="ARBA" id="ARBA00023180"/>
    </source>
</evidence>
<feature type="non-terminal residue" evidence="7">
    <location>
        <position position="103"/>
    </location>
</feature>
<comment type="subcellular location">
    <subcellularLocation>
        <location evidence="1">Secreted</location>
    </subcellularLocation>
</comment>
<comment type="similarity">
    <text evidence="2">Belongs to the GILT family.</text>
</comment>
<dbReference type="InParanoid" id="U5G9Y8"/>
<proteinExistence type="inferred from homology"/>
<dbReference type="STRING" id="3694.U5G9Y8"/>
<dbReference type="GO" id="GO:0016671">
    <property type="term" value="F:oxidoreductase activity, acting on a sulfur group of donors, disulfide as acceptor"/>
    <property type="evidence" value="ECO:0007669"/>
    <property type="project" value="InterPro"/>
</dbReference>
<evidence type="ECO:0000256" key="4">
    <source>
        <dbReference type="ARBA" id="ARBA00022729"/>
    </source>
</evidence>
<dbReference type="InterPro" id="IPR004911">
    <property type="entry name" value="Interferon-induced_GILT"/>
</dbReference>
<protein>
    <submittedName>
        <fullName evidence="7">Uncharacterized protein</fullName>
    </submittedName>
</protein>
<feature type="chain" id="PRO_5030178290" evidence="6">
    <location>
        <begin position="26"/>
        <end position="103"/>
    </location>
</feature>
<keyword evidence="5" id="KW-0325">Glycoprotein</keyword>
<evidence type="ECO:0000256" key="2">
    <source>
        <dbReference type="ARBA" id="ARBA00005679"/>
    </source>
</evidence>
<dbReference type="AlphaFoldDB" id="U5G9Y8"/>
<dbReference type="eggNOG" id="KOG3160">
    <property type="taxonomic scope" value="Eukaryota"/>
</dbReference>
<evidence type="ECO:0000313" key="7">
    <source>
        <dbReference type="EMBL" id="PNT30850.1"/>
    </source>
</evidence>
<evidence type="ECO:0000256" key="6">
    <source>
        <dbReference type="SAM" id="SignalP"/>
    </source>
</evidence>
<reference evidence="7 8" key="1">
    <citation type="journal article" date="2006" name="Science">
        <title>The genome of black cottonwood, Populus trichocarpa (Torr. &amp; Gray).</title>
        <authorList>
            <person name="Tuskan G.A."/>
            <person name="Difazio S."/>
            <person name="Jansson S."/>
            <person name="Bohlmann J."/>
            <person name="Grigoriev I."/>
            <person name="Hellsten U."/>
            <person name="Putnam N."/>
            <person name="Ralph S."/>
            <person name="Rombauts S."/>
            <person name="Salamov A."/>
            <person name="Schein J."/>
            <person name="Sterck L."/>
            <person name="Aerts A."/>
            <person name="Bhalerao R.R."/>
            <person name="Bhalerao R.P."/>
            <person name="Blaudez D."/>
            <person name="Boerjan W."/>
            <person name="Brun A."/>
            <person name="Brunner A."/>
            <person name="Busov V."/>
            <person name="Campbell M."/>
            <person name="Carlson J."/>
            <person name="Chalot M."/>
            <person name="Chapman J."/>
            <person name="Chen G.L."/>
            <person name="Cooper D."/>
            <person name="Coutinho P.M."/>
            <person name="Couturier J."/>
            <person name="Covert S."/>
            <person name="Cronk Q."/>
            <person name="Cunningham R."/>
            <person name="Davis J."/>
            <person name="Degroeve S."/>
            <person name="Dejardin A."/>
            <person name="Depamphilis C."/>
            <person name="Detter J."/>
            <person name="Dirks B."/>
            <person name="Dubchak I."/>
            <person name="Duplessis S."/>
            <person name="Ehlting J."/>
            <person name="Ellis B."/>
            <person name="Gendler K."/>
            <person name="Goodstein D."/>
            <person name="Gribskov M."/>
            <person name="Grimwood J."/>
            <person name="Groover A."/>
            <person name="Gunter L."/>
            <person name="Hamberger B."/>
            <person name="Heinze B."/>
            <person name="Helariutta Y."/>
            <person name="Henrissat B."/>
            <person name="Holligan D."/>
            <person name="Holt R."/>
            <person name="Huang W."/>
            <person name="Islam-Faridi N."/>
            <person name="Jones S."/>
            <person name="Jones-Rhoades M."/>
            <person name="Jorgensen R."/>
            <person name="Joshi C."/>
            <person name="Kangasjarvi J."/>
            <person name="Karlsson J."/>
            <person name="Kelleher C."/>
            <person name="Kirkpatrick R."/>
            <person name="Kirst M."/>
            <person name="Kohler A."/>
            <person name="Kalluri U."/>
            <person name="Larimer F."/>
            <person name="Leebens-Mack J."/>
            <person name="Leple J.C."/>
            <person name="Locascio P."/>
            <person name="Lou Y."/>
            <person name="Lucas S."/>
            <person name="Martin F."/>
            <person name="Montanini B."/>
            <person name="Napoli C."/>
            <person name="Nelson D.R."/>
            <person name="Nelson C."/>
            <person name="Nieminen K."/>
            <person name="Nilsson O."/>
            <person name="Pereda V."/>
            <person name="Peter G."/>
            <person name="Philippe R."/>
            <person name="Pilate G."/>
            <person name="Poliakov A."/>
            <person name="Razumovskaya J."/>
            <person name="Richardson P."/>
            <person name="Rinaldi C."/>
            <person name="Ritland K."/>
            <person name="Rouze P."/>
            <person name="Ryaboy D."/>
            <person name="Schmutz J."/>
            <person name="Schrader J."/>
            <person name="Segerman B."/>
            <person name="Shin H."/>
            <person name="Siddiqui A."/>
            <person name="Sterky F."/>
            <person name="Terry A."/>
            <person name="Tsai C.J."/>
            <person name="Uberbacher E."/>
            <person name="Unneberg P."/>
            <person name="Vahala J."/>
            <person name="Wall K."/>
            <person name="Wessler S."/>
            <person name="Yang G."/>
            <person name="Yin T."/>
            <person name="Douglas C."/>
            <person name="Marra M."/>
            <person name="Sandberg G."/>
            <person name="Van de Peer Y."/>
            <person name="Rokhsar D."/>
        </authorList>
    </citation>
    <scope>NUCLEOTIDE SEQUENCE [LARGE SCALE GENOMIC DNA]</scope>
    <source>
        <strain evidence="8">cv. Nisqually</strain>
    </source>
</reference>
<accession>U5G9Y8</accession>
<dbReference type="HOGENOM" id="CLU_2270710_0_0_1"/>
<feature type="signal peptide" evidence="6">
    <location>
        <begin position="1"/>
        <end position="25"/>
    </location>
</feature>
<evidence type="ECO:0000256" key="1">
    <source>
        <dbReference type="ARBA" id="ARBA00004613"/>
    </source>
</evidence>
<name>U5G9Y8_POPTR</name>
<keyword evidence="3" id="KW-0964">Secreted</keyword>
<keyword evidence="8" id="KW-1185">Reference proteome</keyword>
<dbReference type="Pfam" id="PF03227">
    <property type="entry name" value="GILT"/>
    <property type="match status" value="1"/>
</dbReference>